<evidence type="ECO:0000313" key="1">
    <source>
        <dbReference type="EMBL" id="OGM41711.1"/>
    </source>
</evidence>
<keyword evidence="2" id="KW-1185">Reference proteome</keyword>
<dbReference type="Proteomes" id="UP000179179">
    <property type="component" value="Unassembled WGS sequence"/>
</dbReference>
<sequence length="375" mass="43002">MNPDGRPSEDGRPKVAERARRIVNRTQRFVHDSGENVARGARTVGDNVRRVGGRAAERMVDNLHVVLPRLVRHPVGFYLKMAYGEFTILELRDGHPDRDITAAPDSHKIVTSFLRSLGLSYRYIPDVQGEPWFLDVAVNINRLVDEAGQMPYPGGARFQPTLDLWLSRIPFLVNIVQREAGRHIIDELGFQDAEPLLTMVLPEANQTIQADITVEHRRYRLQCQVDYVLWYGYKANTDMLLIIITPNFINEARFAAPLAAMALVYHIRKTAGLNREIYGLYTDARDFYFYHIDHEGRYSTQPYVGGDRRLFYACRMLVKIFGQAYAKARAIKAAALPGIWRLTELQDERTPETVYDPLHQIIVEMRMTHPPVVTE</sequence>
<organism evidence="1 2">
    <name type="scientific">Aspergillus bombycis</name>
    <dbReference type="NCBI Taxonomy" id="109264"/>
    <lineage>
        <taxon>Eukaryota</taxon>
        <taxon>Fungi</taxon>
        <taxon>Dikarya</taxon>
        <taxon>Ascomycota</taxon>
        <taxon>Pezizomycotina</taxon>
        <taxon>Eurotiomycetes</taxon>
        <taxon>Eurotiomycetidae</taxon>
        <taxon>Eurotiales</taxon>
        <taxon>Aspergillaceae</taxon>
        <taxon>Aspergillus</taxon>
    </lineage>
</organism>
<protein>
    <submittedName>
        <fullName evidence="1">Uncharacterized protein</fullName>
    </submittedName>
</protein>
<dbReference type="OrthoDB" id="2103397at2759"/>
<evidence type="ECO:0000313" key="2">
    <source>
        <dbReference type="Proteomes" id="UP000179179"/>
    </source>
</evidence>
<dbReference type="RefSeq" id="XP_022385428.1">
    <property type="nucleotide sequence ID" value="XM_022537024.1"/>
</dbReference>
<name>A0A1F7ZQI2_9EURO</name>
<comment type="caution">
    <text evidence="1">The sequence shown here is derived from an EMBL/GenBank/DDBJ whole genome shotgun (WGS) entry which is preliminary data.</text>
</comment>
<accession>A0A1F7ZQI2</accession>
<dbReference type="EMBL" id="LYCR01000105">
    <property type="protein sequence ID" value="OGM41711.1"/>
    <property type="molecule type" value="Genomic_DNA"/>
</dbReference>
<gene>
    <name evidence="1" type="ORF">ABOM_009896</name>
</gene>
<dbReference type="GeneID" id="34453286"/>
<reference evidence="1 2" key="1">
    <citation type="journal article" date="2016" name="Genome Biol. Evol.">
        <title>Draft genome sequence of an aflatoxigenic Aspergillus species, A. bombycis.</title>
        <authorList>
            <person name="Moore G.G."/>
            <person name="Mack B.M."/>
            <person name="Beltz S.B."/>
            <person name="Gilbert M.K."/>
        </authorList>
    </citation>
    <scope>NUCLEOTIDE SEQUENCE [LARGE SCALE GENOMIC DNA]</scope>
    <source>
        <strain evidence="2">NRRL 26010</strain>
    </source>
</reference>
<dbReference type="AlphaFoldDB" id="A0A1F7ZQI2"/>
<proteinExistence type="predicted"/>